<dbReference type="PROSITE" id="PS51371">
    <property type="entry name" value="CBS"/>
    <property type="match status" value="2"/>
</dbReference>
<feature type="domain" description="CBS" evidence="12">
    <location>
        <begin position="524"/>
        <end position="582"/>
    </location>
</feature>
<evidence type="ECO:0000256" key="11">
    <source>
        <dbReference type="SAM" id="Phobius"/>
    </source>
</evidence>
<name>A0ABV7ELP0_9GAMM</name>
<reference evidence="14" key="1">
    <citation type="journal article" date="2019" name="Int. J. Syst. Evol. Microbiol.">
        <title>The Global Catalogue of Microorganisms (GCM) 10K type strain sequencing project: providing services to taxonomists for standard genome sequencing and annotation.</title>
        <authorList>
            <consortium name="The Broad Institute Genomics Platform"/>
            <consortium name="The Broad Institute Genome Sequencing Center for Infectious Disease"/>
            <person name="Wu L."/>
            <person name="Ma J."/>
        </authorList>
    </citation>
    <scope>NUCLEOTIDE SEQUENCE [LARGE SCALE GENOMIC DNA]</scope>
    <source>
        <strain evidence="14">KCTC 52640</strain>
    </source>
</reference>
<keyword evidence="7" id="KW-0869">Chloride channel</keyword>
<evidence type="ECO:0000256" key="5">
    <source>
        <dbReference type="ARBA" id="ARBA00023065"/>
    </source>
</evidence>
<keyword evidence="10" id="KW-0129">CBS domain</keyword>
<dbReference type="Proteomes" id="UP001595462">
    <property type="component" value="Unassembled WGS sequence"/>
</dbReference>
<evidence type="ECO:0000256" key="7">
    <source>
        <dbReference type="ARBA" id="ARBA00023173"/>
    </source>
</evidence>
<dbReference type="InterPro" id="IPR001807">
    <property type="entry name" value="ClC"/>
</dbReference>
<comment type="subcellular location">
    <subcellularLocation>
        <location evidence="1">Membrane</location>
        <topology evidence="1">Multi-pass membrane protein</topology>
    </subcellularLocation>
</comment>
<accession>A0ABV7ELP0</accession>
<dbReference type="CDD" id="cd00400">
    <property type="entry name" value="Voltage_gated_ClC"/>
    <property type="match status" value="1"/>
</dbReference>
<evidence type="ECO:0000256" key="4">
    <source>
        <dbReference type="ARBA" id="ARBA00022989"/>
    </source>
</evidence>
<evidence type="ECO:0000256" key="1">
    <source>
        <dbReference type="ARBA" id="ARBA00004141"/>
    </source>
</evidence>
<feature type="transmembrane region" description="Helical" evidence="11">
    <location>
        <begin position="200"/>
        <end position="218"/>
    </location>
</feature>
<dbReference type="PRINTS" id="PR00762">
    <property type="entry name" value="CLCHANNEL"/>
</dbReference>
<evidence type="ECO:0000313" key="13">
    <source>
        <dbReference type="EMBL" id="MFC3102831.1"/>
    </source>
</evidence>
<comment type="caution">
    <text evidence="13">The sequence shown here is derived from an EMBL/GenBank/DDBJ whole genome shotgun (WGS) entry which is preliminary data.</text>
</comment>
<feature type="transmembrane region" description="Helical" evidence="11">
    <location>
        <begin position="21"/>
        <end position="46"/>
    </location>
</feature>
<dbReference type="SUPFAM" id="SSF81340">
    <property type="entry name" value="Clc chloride channel"/>
    <property type="match status" value="1"/>
</dbReference>
<feature type="transmembrane region" description="Helical" evidence="11">
    <location>
        <begin position="372"/>
        <end position="396"/>
    </location>
</feature>
<keyword evidence="6 11" id="KW-0472">Membrane</keyword>
<keyword evidence="14" id="KW-1185">Reference proteome</keyword>
<evidence type="ECO:0000256" key="10">
    <source>
        <dbReference type="PROSITE-ProRule" id="PRU00703"/>
    </source>
</evidence>
<dbReference type="EMBL" id="JBHRSS010000001">
    <property type="protein sequence ID" value="MFC3102831.1"/>
    <property type="molecule type" value="Genomic_DNA"/>
</dbReference>
<dbReference type="Gene3D" id="3.10.580.10">
    <property type="entry name" value="CBS-domain"/>
    <property type="match status" value="2"/>
</dbReference>
<feature type="transmembrane region" description="Helical" evidence="11">
    <location>
        <begin position="273"/>
        <end position="297"/>
    </location>
</feature>
<evidence type="ECO:0000256" key="6">
    <source>
        <dbReference type="ARBA" id="ARBA00023136"/>
    </source>
</evidence>
<dbReference type="PANTHER" id="PTHR43427:SF6">
    <property type="entry name" value="CHLORIDE CHANNEL PROTEIN CLC-E"/>
    <property type="match status" value="1"/>
</dbReference>
<dbReference type="InterPro" id="IPR014743">
    <property type="entry name" value="Cl-channel_core"/>
</dbReference>
<dbReference type="SMART" id="SM00116">
    <property type="entry name" value="CBS"/>
    <property type="match status" value="2"/>
</dbReference>
<feature type="transmembrane region" description="Helical" evidence="11">
    <location>
        <begin position="163"/>
        <end position="188"/>
    </location>
</feature>
<keyword evidence="5" id="KW-0406">Ion transport</keyword>
<keyword evidence="8" id="KW-0868">Chloride</keyword>
<feature type="domain" description="CBS" evidence="12">
    <location>
        <begin position="455"/>
        <end position="516"/>
    </location>
</feature>
<feature type="transmembrane region" description="Helical" evidence="11">
    <location>
        <begin position="337"/>
        <end position="360"/>
    </location>
</feature>
<dbReference type="Pfam" id="PF00654">
    <property type="entry name" value="Voltage_CLC"/>
    <property type="match status" value="1"/>
</dbReference>
<dbReference type="Pfam" id="PF00571">
    <property type="entry name" value="CBS"/>
    <property type="match status" value="2"/>
</dbReference>
<protein>
    <submittedName>
        <fullName evidence="13">Chloride channel protein</fullName>
    </submittedName>
</protein>
<evidence type="ECO:0000256" key="9">
    <source>
        <dbReference type="ARBA" id="ARBA00023303"/>
    </source>
</evidence>
<dbReference type="Gene3D" id="1.10.3080.10">
    <property type="entry name" value="Clc chloride channel"/>
    <property type="match status" value="1"/>
</dbReference>
<dbReference type="InterPro" id="IPR000644">
    <property type="entry name" value="CBS_dom"/>
</dbReference>
<feature type="transmembrane region" description="Helical" evidence="11">
    <location>
        <begin position="309"/>
        <end position="331"/>
    </location>
</feature>
<feature type="transmembrane region" description="Helical" evidence="11">
    <location>
        <begin position="402"/>
        <end position="421"/>
    </location>
</feature>
<dbReference type="SUPFAM" id="SSF54631">
    <property type="entry name" value="CBS-domain pair"/>
    <property type="match status" value="1"/>
</dbReference>
<keyword evidence="9" id="KW-0407">Ion channel</keyword>
<dbReference type="CDD" id="cd02205">
    <property type="entry name" value="CBS_pair_SF"/>
    <property type="match status" value="1"/>
</dbReference>
<keyword evidence="3 11" id="KW-0812">Transmembrane</keyword>
<evidence type="ECO:0000259" key="12">
    <source>
        <dbReference type="PROSITE" id="PS51371"/>
    </source>
</evidence>
<feature type="transmembrane region" description="Helical" evidence="11">
    <location>
        <begin position="239"/>
        <end position="261"/>
    </location>
</feature>
<gene>
    <name evidence="13" type="ORF">ACFOSU_02890</name>
</gene>
<keyword evidence="4 11" id="KW-1133">Transmembrane helix</keyword>
<dbReference type="PANTHER" id="PTHR43427">
    <property type="entry name" value="CHLORIDE CHANNEL PROTEIN CLC-E"/>
    <property type="match status" value="1"/>
</dbReference>
<evidence type="ECO:0000313" key="14">
    <source>
        <dbReference type="Proteomes" id="UP001595462"/>
    </source>
</evidence>
<keyword evidence="2" id="KW-0813">Transport</keyword>
<evidence type="ECO:0000256" key="3">
    <source>
        <dbReference type="ARBA" id="ARBA00022692"/>
    </source>
</evidence>
<feature type="transmembrane region" description="Helical" evidence="11">
    <location>
        <begin position="66"/>
        <end position="85"/>
    </location>
</feature>
<dbReference type="InterPro" id="IPR046342">
    <property type="entry name" value="CBS_dom_sf"/>
</dbReference>
<organism evidence="13 14">
    <name type="scientific">Salinisphaera aquimarina</name>
    <dbReference type="NCBI Taxonomy" id="2094031"/>
    <lineage>
        <taxon>Bacteria</taxon>
        <taxon>Pseudomonadati</taxon>
        <taxon>Pseudomonadota</taxon>
        <taxon>Gammaproteobacteria</taxon>
        <taxon>Salinisphaerales</taxon>
        <taxon>Salinisphaeraceae</taxon>
        <taxon>Salinisphaera</taxon>
    </lineage>
</organism>
<sequence length="591" mass="62133">MALNQPTYLSHDERFRAVYMSALAAITGLISGLVAYALFNLIALALNVTYFQAVSLELPNLAQHTLGAWIVIVPAIGGLLVGLMARYGSPKIKGHGIPEAMEAVLTSDSRISARVAIWKPISTVVAIGSGGPFGAEGPIIQTGGALGSLLGQKVSMTASERKVLLACGAAGGMAAIFGTPLAGVILAIELLLFEFRARSFIPLVIATAVATTLRHALIGDGPLFAMDAVSFGLPWNAPAYIVFAVLIGFVAVGFSKLLFLVEDGFDALPIGEVWRPALGGLGLGLIGLIAPQVLGVGYDLITGILNNHFAVTALLSIAVFKTAALLVSLGSGTSGGLLAPMFMTGAALGALFAVCMNALLPGAPLEPAAFALVGMAALFAAASRATFALIVFAFEITRNYDAILPLMLVCVIATGVGILFMRTTIMTEKLARRGLRVHQDFEVDPLERADIGSVMETQPLRIREDARLDSIAPLLGMSKQASAHCDALVVVDADEALVGILTRSDVLRAQTEHIDNSLTAGVLCTRNPVVAFPDETVREAVHRLLYHDIGRLPVVARHDKTRLVGYIDRAAVIAAHRRGMREDGIQLSANP</sequence>
<proteinExistence type="predicted"/>
<dbReference type="InterPro" id="IPR050368">
    <property type="entry name" value="ClC-type_chloride_channel"/>
</dbReference>
<evidence type="ECO:0000256" key="2">
    <source>
        <dbReference type="ARBA" id="ARBA00022448"/>
    </source>
</evidence>
<evidence type="ECO:0000256" key="8">
    <source>
        <dbReference type="ARBA" id="ARBA00023214"/>
    </source>
</evidence>